<organism evidence="2 3">
    <name type="scientific">Bacillus timonensis</name>
    <dbReference type="NCBI Taxonomy" id="1033734"/>
    <lineage>
        <taxon>Bacteria</taxon>
        <taxon>Bacillati</taxon>
        <taxon>Bacillota</taxon>
        <taxon>Bacilli</taxon>
        <taxon>Bacillales</taxon>
        <taxon>Bacillaceae</taxon>
        <taxon>Bacillus</taxon>
    </lineage>
</organism>
<dbReference type="EMBL" id="SLUB01000024">
    <property type="protein sequence ID" value="THE11826.1"/>
    <property type="molecule type" value="Genomic_DNA"/>
</dbReference>
<gene>
    <name evidence="2" type="ORF">E1I69_13775</name>
</gene>
<accession>A0A4S3PRE8</accession>
<feature type="transmembrane region" description="Helical" evidence="1">
    <location>
        <begin position="29"/>
        <end position="50"/>
    </location>
</feature>
<keyword evidence="1" id="KW-0472">Membrane</keyword>
<feature type="transmembrane region" description="Helical" evidence="1">
    <location>
        <begin position="238"/>
        <end position="257"/>
    </location>
</feature>
<proteinExistence type="predicted"/>
<name>A0A4S3PRE8_9BACI</name>
<feature type="transmembrane region" description="Helical" evidence="1">
    <location>
        <begin position="117"/>
        <end position="136"/>
    </location>
</feature>
<keyword evidence="3" id="KW-1185">Reference proteome</keyword>
<dbReference type="PANTHER" id="PTHR36833:SF1">
    <property type="entry name" value="INTEGRAL MEMBRANE TRANSPORT PROTEIN"/>
    <property type="match status" value="1"/>
</dbReference>
<dbReference type="Proteomes" id="UP000306477">
    <property type="component" value="Unassembled WGS sequence"/>
</dbReference>
<protein>
    <submittedName>
        <fullName evidence="2">ABC transporter permease</fullName>
    </submittedName>
</protein>
<evidence type="ECO:0000313" key="3">
    <source>
        <dbReference type="Proteomes" id="UP000306477"/>
    </source>
</evidence>
<keyword evidence="1" id="KW-1133">Transmembrane helix</keyword>
<keyword evidence="1" id="KW-0812">Transmembrane</keyword>
<feature type="transmembrane region" description="Helical" evidence="1">
    <location>
        <begin position="196"/>
        <end position="218"/>
    </location>
</feature>
<dbReference type="STRING" id="1033734.GCA_000285535_00932"/>
<reference evidence="2 3" key="1">
    <citation type="journal article" date="2019" name="Indoor Air">
        <title>Impacts of indoor surface finishes on bacterial viability.</title>
        <authorList>
            <person name="Hu J."/>
            <person name="Maamar S.B."/>
            <person name="Glawe A.J."/>
            <person name="Gottel N."/>
            <person name="Gilbert J.A."/>
            <person name="Hartmann E.M."/>
        </authorList>
    </citation>
    <scope>NUCLEOTIDE SEQUENCE [LARGE SCALE GENOMIC DNA]</scope>
    <source>
        <strain evidence="2 3">AF060A6</strain>
    </source>
</reference>
<dbReference type="OrthoDB" id="9788195at2"/>
<feature type="transmembrane region" description="Helical" evidence="1">
    <location>
        <begin position="148"/>
        <end position="175"/>
    </location>
</feature>
<evidence type="ECO:0000313" key="2">
    <source>
        <dbReference type="EMBL" id="THE11826.1"/>
    </source>
</evidence>
<dbReference type="InterPro" id="IPR010390">
    <property type="entry name" value="ABC-2_transporter-like"/>
</dbReference>
<comment type="caution">
    <text evidence="2">The sequence shown here is derived from an EMBL/GenBank/DDBJ whole genome shotgun (WGS) entry which is preliminary data.</text>
</comment>
<feature type="transmembrane region" description="Helical" evidence="1">
    <location>
        <begin position="62"/>
        <end position="84"/>
    </location>
</feature>
<dbReference type="AlphaFoldDB" id="A0A4S3PRE8"/>
<dbReference type="RefSeq" id="WP_136380162.1">
    <property type="nucleotide sequence ID" value="NZ_SLUB01000024.1"/>
</dbReference>
<dbReference type="Pfam" id="PF06182">
    <property type="entry name" value="ABC2_membrane_6"/>
    <property type="match status" value="1"/>
</dbReference>
<sequence length="269" mass="31109">MKKIVDYIKLYFRLVGAGVRAQMQYRFAFIMRIVGMVAAYTGTAITMWVMLYQFKELGKWNFYELLFLFALAVLSWGFCIILFFHFRSLDTYIVNGTFDRFLVRPINPFFHFMAMKFDIGAAGQFIFSILVFIWVSTALDIHWQFGKILFLLGAVIGGILVQGGLLVFISAIAFWTTKSERFYWVVMYPARNLTNYPLVIYPKVVQWVTAFVVPFGFVNYFPAAVILEKETPYFPSSIGYFTPLVGIVFFIVAYHVWMLGLSRYKSAGS</sequence>
<dbReference type="PANTHER" id="PTHR36833">
    <property type="entry name" value="SLR0610 PROTEIN-RELATED"/>
    <property type="match status" value="1"/>
</dbReference>
<evidence type="ECO:0000256" key="1">
    <source>
        <dbReference type="SAM" id="Phobius"/>
    </source>
</evidence>